<gene>
    <name evidence="2" type="ORF">AK812_SmicGene24324</name>
</gene>
<sequence length="1161" mass="131314">MFEKPNSVYCIFQVDFEISRFRTGYSQPSSLLYVGSTAIGVAKRLLNRMAVYRRLQRTEFVDAELSLRYWSSNHNLFQFVVIPLQAFASYQEAWISEHELIAQWQTPLNYPRATSLVKKTALAFRFSSKRRVSLYGTFGLRLWRKLRKRLHRRSQKFFIKDSREFAWGLLFKLGSRTTAAFETSKLLRSNKTADEEVYALIKLSRNVENPHRGRIQGLLKGVVQFRKTMHWPRTSRSLGVLPLANENFMFNCEKWLKKLILQYKYLFPSFHVPKNSLREAPHQSIKKFLHNFQVWEETMWEPDFNLELVPCPCAKYRNQLPESCFSSGHVAAGLERFQSLLPDCNSILSASAASTVFPGRNHWLAKSRALFDQWLKRHRLPTTLHPMFEDFCKEQWQQHVGALEHSSRLSWAMLQKVKSALQKDLVLYNEDHHPNHVVCYCPRFFLRGLCTTWDDPSVFRSLEGSPAEWQAKMLEEIPSHLSRRYSWSFCKSAKMPQGTVFLKRKKQFTKGRTIISYSGSLCSKLLELASVALTLIVKTLYADSPGLLSMPQLWQAIHTHWSSSRNEDETDLEWNDDLVVAIAARIATEARGAKGANGTITAVALVDDKGGTTIILDDLSRLKIQLKLQQPGPHLARQVYKLDPPVPRPASTPPGLLLPVQPGPPRPRWSPLLPGHLLLVRSVHLDSGHQVRVQDLCPPQVQKKPASRDADPQQILQQAAASFRSQPASSVTAPAVTSTFQQQVLQPAAAASTSLPASSDNAPAVPAPDHRVAPVTPPKKSTVVAKGPPPRSTPSPMDDEPMFQATHRSTYEQLQEQITRRAKGRNAVDYYEEGMSPLLAYMFFVLHYHENFLTINGIHEWPIIPHSAIRRFTDRVAWIRQYSVPMPRILREDVEHVLQFLLTRFGPADKPFMPMIPIGQREVMLLAKAILASKIPYREIFQHDAKAYALPQEALHVWELPVAHMPGPEEQANRYYLWGHGTSAEGLVGILTLGRVLRSSLEAVGSSLSDEILSFYGKATQEAHYEPSKLEFVSKLHHSTKNSAGLVIGGFIGTAHHKSKSSSTVHEGHLCKFHALVQSPSGDKRWAIREAAGRIDRIWILSSTHSAPLSMQTDAAEASHPRAVTFDGGDGNDWGVNWPSIEDAARAPKALTEVKREPNSK</sequence>
<dbReference type="OrthoDB" id="465488at2759"/>
<comment type="caution">
    <text evidence="2">The sequence shown here is derived from an EMBL/GenBank/DDBJ whole genome shotgun (WGS) entry which is preliminary data.</text>
</comment>
<evidence type="ECO:0000256" key="1">
    <source>
        <dbReference type="SAM" id="MobiDB-lite"/>
    </source>
</evidence>
<name>A0A1Q9DF17_SYMMI</name>
<proteinExistence type="predicted"/>
<organism evidence="2 3">
    <name type="scientific">Symbiodinium microadriaticum</name>
    <name type="common">Dinoflagellate</name>
    <name type="synonym">Zooxanthella microadriatica</name>
    <dbReference type="NCBI Taxonomy" id="2951"/>
    <lineage>
        <taxon>Eukaryota</taxon>
        <taxon>Sar</taxon>
        <taxon>Alveolata</taxon>
        <taxon>Dinophyceae</taxon>
        <taxon>Suessiales</taxon>
        <taxon>Symbiodiniaceae</taxon>
        <taxon>Symbiodinium</taxon>
    </lineage>
</organism>
<protein>
    <recommendedName>
        <fullName evidence="4">GIY-YIG domain-containing protein</fullName>
    </recommendedName>
</protein>
<accession>A0A1Q9DF17</accession>
<dbReference type="AlphaFoldDB" id="A0A1Q9DF17"/>
<reference evidence="2 3" key="1">
    <citation type="submission" date="2016-02" db="EMBL/GenBank/DDBJ databases">
        <title>Genome analysis of coral dinoflagellate symbionts highlights evolutionary adaptations to a symbiotic lifestyle.</title>
        <authorList>
            <person name="Aranda M."/>
            <person name="Li Y."/>
            <person name="Liew Y.J."/>
            <person name="Baumgarten S."/>
            <person name="Simakov O."/>
            <person name="Wilson M."/>
            <person name="Piel J."/>
            <person name="Ashoor H."/>
            <person name="Bougouffa S."/>
            <person name="Bajic V.B."/>
            <person name="Ryu T."/>
            <person name="Ravasi T."/>
            <person name="Bayer T."/>
            <person name="Micklem G."/>
            <person name="Kim H."/>
            <person name="Bhak J."/>
            <person name="Lajeunesse T.C."/>
            <person name="Voolstra C.R."/>
        </authorList>
    </citation>
    <scope>NUCLEOTIDE SEQUENCE [LARGE SCALE GENOMIC DNA]</scope>
    <source>
        <strain evidence="2 3">CCMP2467</strain>
    </source>
</reference>
<evidence type="ECO:0008006" key="4">
    <source>
        <dbReference type="Google" id="ProtNLM"/>
    </source>
</evidence>
<evidence type="ECO:0000313" key="3">
    <source>
        <dbReference type="Proteomes" id="UP000186817"/>
    </source>
</evidence>
<keyword evidence="3" id="KW-1185">Reference proteome</keyword>
<feature type="region of interest" description="Disordered" evidence="1">
    <location>
        <begin position="751"/>
        <end position="800"/>
    </location>
</feature>
<dbReference type="EMBL" id="LSRX01000570">
    <property type="protein sequence ID" value="OLP93767.1"/>
    <property type="molecule type" value="Genomic_DNA"/>
</dbReference>
<evidence type="ECO:0000313" key="2">
    <source>
        <dbReference type="EMBL" id="OLP93767.1"/>
    </source>
</evidence>
<dbReference type="Proteomes" id="UP000186817">
    <property type="component" value="Unassembled WGS sequence"/>
</dbReference>